<feature type="binding site" evidence="5">
    <location>
        <begin position="225"/>
        <end position="230"/>
    </location>
    <ligand>
        <name>NAD(+)</name>
        <dbReference type="ChEBI" id="CHEBI:57540"/>
    </ligand>
</feature>
<reference evidence="9 10" key="1">
    <citation type="journal article" date="2019" name="Int. J. Syst. Evol. Microbiol.">
        <title>The Global Catalogue of Microorganisms (GCM) 10K type strain sequencing project: providing services to taxonomists for standard genome sequencing and annotation.</title>
        <authorList>
            <consortium name="The Broad Institute Genomics Platform"/>
            <consortium name="The Broad Institute Genome Sequencing Center for Infectious Disease"/>
            <person name="Wu L."/>
            <person name="Ma J."/>
        </authorList>
    </citation>
    <scope>NUCLEOTIDE SEQUENCE [LARGE SCALE GENOMIC DNA]</scope>
    <source>
        <strain evidence="9 10">YIM 94188</strain>
    </source>
</reference>
<dbReference type="EMBL" id="JBHSXH010000015">
    <property type="protein sequence ID" value="MFC6826956.1"/>
    <property type="molecule type" value="Genomic_DNA"/>
</dbReference>
<evidence type="ECO:0000313" key="9">
    <source>
        <dbReference type="EMBL" id="MFC6826956.1"/>
    </source>
</evidence>
<comment type="caution">
    <text evidence="4">Lacks conserved residue(s) required for the propagation of feature annotation.</text>
</comment>
<keyword evidence="4" id="KW-0963">Cytoplasm</keyword>
<dbReference type="SMART" id="SM00996">
    <property type="entry name" value="AdoHcyase"/>
    <property type="match status" value="1"/>
</dbReference>
<feature type="region of interest" description="Disordered" evidence="7">
    <location>
        <begin position="1"/>
        <end position="20"/>
    </location>
</feature>
<dbReference type="Pfam" id="PF00670">
    <property type="entry name" value="AdoHcyase_NAD"/>
    <property type="match status" value="1"/>
</dbReference>
<sequence length="429" mass="46846">MSESTYAPISGHLDDVEEAREEGRRKMDWALQHMPILQELREQFAESKPFEGQVVGMAMHVEAKTANLVELLALGGAEVAITGCNPLSTHDDVSAALDANDSITSYAKRGVDEDEYYEAMHAVVSHEPTVTVDDGMDLVYLVHEEYPELIDTILGGAEETTTGVHRLRAMDEDGELNYPVFAVNDTPMKRLFDNVHGTGESSLANIAMTTNLSWASKNVVVAGYGYCGKGVAKKAAGQNANVIVTEVEPRRALEAHMEGYDVMPMNEAAEVGDVFLTTTGNRDVITREDFEKMQDGAVLANAGHFDIEIDLDALSDLAVDEYEARDGVDAYEMEDGRRINVLAEGRLVNLASPIALGHPVEVMDQSFGVQAVCVRELVENGDEYDAGVHDVPDELDVEVAEIKLDAEGVDIDTLTETQEEYMSSWSHGT</sequence>
<organism evidence="9 10">
    <name type="scientific">Halopelagius fulvigenes</name>
    <dbReference type="NCBI Taxonomy" id="1198324"/>
    <lineage>
        <taxon>Archaea</taxon>
        <taxon>Methanobacteriati</taxon>
        <taxon>Methanobacteriota</taxon>
        <taxon>Stenosarchaea group</taxon>
        <taxon>Halobacteria</taxon>
        <taxon>Halobacteriales</taxon>
        <taxon>Haloferacaceae</taxon>
    </lineage>
</organism>
<comment type="cofactor">
    <cofactor evidence="4 5">
        <name>NAD(+)</name>
        <dbReference type="ChEBI" id="CHEBI:57540"/>
    </cofactor>
    <text evidence="4 5">Binds 1 NAD(+) per subunit.</text>
</comment>
<evidence type="ECO:0000313" key="10">
    <source>
        <dbReference type="Proteomes" id="UP001596408"/>
    </source>
</evidence>
<dbReference type="InterPro" id="IPR000043">
    <property type="entry name" value="Adenosylhomocysteinase-like"/>
</dbReference>
<keyword evidence="3 4" id="KW-0520">NAD</keyword>
<accession>A0ABD5U506</accession>
<dbReference type="InterPro" id="IPR020082">
    <property type="entry name" value="S-Ado-L-homoCys_hydrolase_CS"/>
</dbReference>
<comment type="function">
    <text evidence="4">May play a key role in the regulation of the intracellular concentration of adenosylhomocysteine.</text>
</comment>
<keyword evidence="4" id="KW-0378">Hydrolase</keyword>
<comment type="subcellular location">
    <subcellularLocation>
        <location evidence="4">Cytoplasm</location>
    </subcellularLocation>
</comment>
<dbReference type="CDD" id="cd00401">
    <property type="entry name" value="SAHH"/>
    <property type="match status" value="1"/>
</dbReference>
<feature type="binding site" evidence="4">
    <location>
        <position position="194"/>
    </location>
    <ligand>
        <name>NAD(+)</name>
        <dbReference type="ChEBI" id="CHEBI:57540"/>
    </ligand>
</feature>
<feature type="binding site" evidence="4 5">
    <location>
        <begin position="302"/>
        <end position="304"/>
    </location>
    <ligand>
        <name>NAD(+)</name>
        <dbReference type="ChEBI" id="CHEBI:57540"/>
    </ligand>
</feature>
<feature type="binding site" evidence="4">
    <location>
        <position position="189"/>
    </location>
    <ligand>
        <name>substrate</name>
    </ligand>
</feature>
<keyword evidence="10" id="KW-1185">Reference proteome</keyword>
<dbReference type="Proteomes" id="UP001596408">
    <property type="component" value="Unassembled WGS sequence"/>
</dbReference>
<dbReference type="InterPro" id="IPR015878">
    <property type="entry name" value="Ado_hCys_hydrolase_NAD-bd"/>
</dbReference>
<dbReference type="GO" id="GO:0004013">
    <property type="term" value="F:adenosylhomocysteinase activity"/>
    <property type="evidence" value="ECO:0007669"/>
    <property type="project" value="UniProtKB-UniRule"/>
</dbReference>
<feature type="binding site" evidence="4">
    <location>
        <position position="281"/>
    </location>
    <ligand>
        <name>NAD(+)</name>
        <dbReference type="ChEBI" id="CHEBI:57540"/>
    </ligand>
</feature>
<dbReference type="GO" id="GO:0071269">
    <property type="term" value="P:L-homocysteine biosynthetic process"/>
    <property type="evidence" value="ECO:0007669"/>
    <property type="project" value="UniProtKB-UniRule"/>
</dbReference>
<comment type="similarity">
    <text evidence="1 4 6">Belongs to the adenosylhomocysteinase family.</text>
</comment>
<feature type="binding site" evidence="5">
    <location>
        <position position="358"/>
    </location>
    <ligand>
        <name>NAD(+)</name>
        <dbReference type="ChEBI" id="CHEBI:57540"/>
    </ligand>
</feature>
<evidence type="ECO:0000256" key="7">
    <source>
        <dbReference type="SAM" id="MobiDB-lite"/>
    </source>
</evidence>
<dbReference type="PANTHER" id="PTHR23420">
    <property type="entry name" value="ADENOSYLHOMOCYSTEINASE"/>
    <property type="match status" value="1"/>
</dbReference>
<comment type="catalytic activity">
    <reaction evidence="4">
        <text>S-adenosyl-L-homocysteine + H2O = L-homocysteine + adenosine</text>
        <dbReference type="Rhea" id="RHEA:21708"/>
        <dbReference type="ChEBI" id="CHEBI:15377"/>
        <dbReference type="ChEBI" id="CHEBI:16335"/>
        <dbReference type="ChEBI" id="CHEBI:57856"/>
        <dbReference type="ChEBI" id="CHEBI:58199"/>
        <dbReference type="EC" id="3.13.2.1"/>
    </reaction>
</comment>
<feature type="binding site" evidence="4 5">
    <location>
        <begin position="160"/>
        <end position="162"/>
    </location>
    <ligand>
        <name>NAD(+)</name>
        <dbReference type="ChEBI" id="CHEBI:57540"/>
    </ligand>
</feature>
<evidence type="ECO:0000256" key="5">
    <source>
        <dbReference type="PIRSR" id="PIRSR001109-2"/>
    </source>
</evidence>
<dbReference type="SUPFAM" id="SSF52283">
    <property type="entry name" value="Formate/glycerate dehydrogenase catalytic domain-like"/>
    <property type="match status" value="1"/>
</dbReference>
<evidence type="ECO:0000256" key="6">
    <source>
        <dbReference type="RuleBase" id="RU004166"/>
    </source>
</evidence>
<feature type="binding site" evidence="4">
    <location>
        <begin position="223"/>
        <end position="228"/>
    </location>
    <ligand>
        <name>NAD(+)</name>
        <dbReference type="ChEBI" id="CHEBI:57540"/>
    </ligand>
</feature>
<dbReference type="PANTHER" id="PTHR23420:SF0">
    <property type="entry name" value="ADENOSYLHOMOCYSTEINASE"/>
    <property type="match status" value="1"/>
</dbReference>
<feature type="binding site" evidence="4">
    <location>
        <position position="193"/>
    </location>
    <ligand>
        <name>substrate</name>
    </ligand>
</feature>
<gene>
    <name evidence="4" type="primary">ahcY</name>
    <name evidence="9" type="ORF">ACFQEV_18430</name>
</gene>
<feature type="binding site" evidence="4">
    <location>
        <position position="134"/>
    </location>
    <ligand>
        <name>substrate</name>
    </ligand>
</feature>
<comment type="caution">
    <text evidence="9">The sequence shown here is derived from an EMBL/GenBank/DDBJ whole genome shotgun (WGS) entry which is preliminary data.</text>
</comment>
<comment type="pathway">
    <text evidence="4">Amino-acid biosynthesis; L-homocysteine biosynthesis; L-homocysteine from S-adenosyl-L-homocysteine: step 1/1.</text>
</comment>
<dbReference type="GO" id="GO:0006730">
    <property type="term" value="P:one-carbon metabolic process"/>
    <property type="evidence" value="ECO:0007669"/>
    <property type="project" value="UniProtKB-UniRule"/>
</dbReference>
<evidence type="ECO:0000256" key="1">
    <source>
        <dbReference type="ARBA" id="ARBA00007122"/>
    </source>
</evidence>
<dbReference type="HAMAP" id="MF_00563">
    <property type="entry name" value="AdoHcyase"/>
    <property type="match status" value="1"/>
</dbReference>
<dbReference type="SUPFAM" id="SSF51735">
    <property type="entry name" value="NAD(P)-binding Rossmann-fold domains"/>
    <property type="match status" value="1"/>
</dbReference>
<dbReference type="PROSITE" id="PS00738">
    <property type="entry name" value="ADOHCYASE_1"/>
    <property type="match status" value="1"/>
</dbReference>
<dbReference type="InterPro" id="IPR036291">
    <property type="entry name" value="NAD(P)-bd_dom_sf"/>
</dbReference>
<dbReference type="Pfam" id="PF05221">
    <property type="entry name" value="AdoHcyase"/>
    <property type="match status" value="1"/>
</dbReference>
<dbReference type="GO" id="GO:0005737">
    <property type="term" value="C:cytoplasm"/>
    <property type="evidence" value="ECO:0007669"/>
    <property type="project" value="UniProtKB-SubCell"/>
</dbReference>
<dbReference type="EC" id="3.13.2.1" evidence="4"/>
<dbReference type="RefSeq" id="WP_379699175.1">
    <property type="nucleotide sequence ID" value="NZ_JBHSXH010000015.1"/>
</dbReference>
<evidence type="ECO:0000256" key="4">
    <source>
        <dbReference type="HAMAP-Rule" id="MF_00563"/>
    </source>
</evidence>
<proteinExistence type="inferred from homology"/>
<dbReference type="AlphaFoldDB" id="A0ABD5U506"/>
<dbReference type="PIRSF" id="PIRSF001109">
    <property type="entry name" value="Ad_hcy_hydrolase"/>
    <property type="match status" value="1"/>
</dbReference>
<dbReference type="Gene3D" id="3.40.50.720">
    <property type="entry name" value="NAD(P)-binding Rossmann-like Domain"/>
    <property type="match status" value="1"/>
</dbReference>
<dbReference type="NCBIfam" id="NF004005">
    <property type="entry name" value="PRK05476.2-3"/>
    <property type="match status" value="1"/>
</dbReference>
<feature type="domain" description="S-adenosyl-L-homocysteine hydrolase NAD binding" evidence="8">
    <location>
        <begin position="194"/>
        <end position="355"/>
    </location>
</feature>
<keyword evidence="2 4" id="KW-0554">One-carbon metabolism</keyword>
<name>A0ABD5U506_9EURY</name>
<feature type="binding site" evidence="4 5">
    <location>
        <position position="246"/>
    </location>
    <ligand>
        <name>NAD(+)</name>
        <dbReference type="ChEBI" id="CHEBI:57540"/>
    </ligand>
</feature>
<evidence type="ECO:0000256" key="3">
    <source>
        <dbReference type="ARBA" id="ARBA00023027"/>
    </source>
</evidence>
<protein>
    <recommendedName>
        <fullName evidence="4">Adenosylhomocysteinase</fullName>
        <ecNumber evidence="4">3.13.2.1</ecNumber>
    </recommendedName>
    <alternativeName>
        <fullName evidence="4">S-adenosyl-L-homocysteine hydrolase</fullName>
        <shortName evidence="4">AdoHcyase</shortName>
    </alternativeName>
</protein>
<feature type="binding site" evidence="4 5">
    <location>
        <position position="349"/>
    </location>
    <ligand>
        <name>NAD(+)</name>
        <dbReference type="ChEBI" id="CHEBI:57540"/>
    </ligand>
</feature>
<dbReference type="NCBIfam" id="TIGR00936">
    <property type="entry name" value="ahcY"/>
    <property type="match status" value="1"/>
</dbReference>
<feature type="binding site" evidence="4">
    <location>
        <position position="159"/>
    </location>
    <ligand>
        <name>substrate</name>
    </ligand>
</feature>
<evidence type="ECO:0000259" key="8">
    <source>
        <dbReference type="SMART" id="SM00997"/>
    </source>
</evidence>
<dbReference type="Gene3D" id="3.40.50.1480">
    <property type="entry name" value="Adenosylhomocysteinase-like"/>
    <property type="match status" value="1"/>
</dbReference>
<dbReference type="SMART" id="SM00997">
    <property type="entry name" value="AdoHcyase_NAD"/>
    <property type="match status" value="1"/>
</dbReference>
<evidence type="ECO:0000256" key="2">
    <source>
        <dbReference type="ARBA" id="ARBA00022563"/>
    </source>
</evidence>
<dbReference type="InterPro" id="IPR042172">
    <property type="entry name" value="Adenosylhomocyst_ase-like_sf"/>
</dbReference>